<feature type="non-terminal residue" evidence="9">
    <location>
        <position position="1"/>
    </location>
</feature>
<feature type="domain" description="Methionyl/Valyl/Leucyl/Isoleucyl-tRNA synthetase anticodon-binding" evidence="8">
    <location>
        <begin position="1"/>
        <end position="80"/>
    </location>
</feature>
<name>A0A6V8P0T5_9ACTN</name>
<dbReference type="PANTHER" id="PTHR42765">
    <property type="entry name" value="SOLEUCYL-TRNA SYNTHETASE"/>
    <property type="match status" value="1"/>
</dbReference>
<dbReference type="GO" id="GO:0005524">
    <property type="term" value="F:ATP binding"/>
    <property type="evidence" value="ECO:0007669"/>
    <property type="project" value="UniProtKB-KW"/>
</dbReference>
<keyword evidence="1" id="KW-0436">Ligase</keyword>
<dbReference type="InterPro" id="IPR009080">
    <property type="entry name" value="tRNAsynth_Ia_anticodon-bd"/>
</dbReference>
<gene>
    <name evidence="9" type="ORF">HKBW3S25_01617</name>
</gene>
<keyword evidence="7" id="KW-1133">Transmembrane helix</keyword>
<keyword evidence="7" id="KW-0812">Transmembrane</keyword>
<dbReference type="SUPFAM" id="SSF47323">
    <property type="entry name" value="Anticodon-binding domain of a subclass of class I aminoacyl-tRNA synthetases"/>
    <property type="match status" value="1"/>
</dbReference>
<comment type="catalytic activity">
    <reaction evidence="6">
        <text>tRNA(Ile) + L-isoleucine + ATP = L-isoleucyl-tRNA(Ile) + AMP + diphosphate</text>
        <dbReference type="Rhea" id="RHEA:11060"/>
        <dbReference type="Rhea" id="RHEA-COMP:9666"/>
        <dbReference type="Rhea" id="RHEA-COMP:9695"/>
        <dbReference type="ChEBI" id="CHEBI:30616"/>
        <dbReference type="ChEBI" id="CHEBI:33019"/>
        <dbReference type="ChEBI" id="CHEBI:58045"/>
        <dbReference type="ChEBI" id="CHEBI:78442"/>
        <dbReference type="ChEBI" id="CHEBI:78528"/>
        <dbReference type="ChEBI" id="CHEBI:456215"/>
        <dbReference type="EC" id="6.1.1.5"/>
    </reaction>
</comment>
<dbReference type="GO" id="GO:0005829">
    <property type="term" value="C:cytosol"/>
    <property type="evidence" value="ECO:0007669"/>
    <property type="project" value="TreeGrafter"/>
</dbReference>
<keyword evidence="5 9" id="KW-0030">Aminoacyl-tRNA synthetase</keyword>
<feature type="transmembrane region" description="Helical" evidence="7">
    <location>
        <begin position="67"/>
        <end position="87"/>
    </location>
</feature>
<dbReference type="GO" id="GO:0006428">
    <property type="term" value="P:isoleucyl-tRNA aminoacylation"/>
    <property type="evidence" value="ECO:0007669"/>
    <property type="project" value="TreeGrafter"/>
</dbReference>
<reference evidence="9 10" key="1">
    <citation type="journal article" date="2020" name="Front. Microbiol.">
        <title>Single-cell genomics of novel Actinobacteria with the Wood-Ljungdahl pathway discovered in a serpentinizing system.</title>
        <authorList>
            <person name="Merino N."/>
            <person name="Kawai M."/>
            <person name="Boyd E.S."/>
            <person name="Colman D.R."/>
            <person name="McGlynn S.E."/>
            <person name="Nealson K.H."/>
            <person name="Kurokawa K."/>
            <person name="Hongoh Y."/>
        </authorList>
    </citation>
    <scope>NUCLEOTIDE SEQUENCE [LARGE SCALE GENOMIC DNA]</scope>
    <source>
        <strain evidence="9 10">S25</strain>
    </source>
</reference>
<keyword evidence="2" id="KW-0547">Nucleotide-binding</keyword>
<dbReference type="Pfam" id="PF08264">
    <property type="entry name" value="Anticodon_1"/>
    <property type="match status" value="1"/>
</dbReference>
<evidence type="ECO:0000259" key="8">
    <source>
        <dbReference type="Pfam" id="PF08264"/>
    </source>
</evidence>
<accession>A0A6V8P0T5</accession>
<keyword evidence="3" id="KW-0067">ATP-binding</keyword>
<dbReference type="AlphaFoldDB" id="A0A6V8P0T5"/>
<protein>
    <submittedName>
        <fullName evidence="9">Isoleucyl-tRNA synthetase</fullName>
    </submittedName>
</protein>
<dbReference type="EMBL" id="BLRX01000387">
    <property type="protein sequence ID" value="GFP26129.1"/>
    <property type="molecule type" value="Genomic_DNA"/>
</dbReference>
<evidence type="ECO:0000256" key="1">
    <source>
        <dbReference type="ARBA" id="ARBA00022598"/>
    </source>
</evidence>
<dbReference type="InterPro" id="IPR050081">
    <property type="entry name" value="Ile-tRNA_ligase"/>
</dbReference>
<proteinExistence type="predicted"/>
<evidence type="ECO:0000256" key="5">
    <source>
        <dbReference type="ARBA" id="ARBA00023146"/>
    </source>
</evidence>
<dbReference type="InterPro" id="IPR013155">
    <property type="entry name" value="M/V/L/I-tRNA-synth_anticd-bd"/>
</dbReference>
<keyword evidence="7" id="KW-0472">Membrane</keyword>
<evidence type="ECO:0000256" key="2">
    <source>
        <dbReference type="ARBA" id="ARBA00022741"/>
    </source>
</evidence>
<evidence type="ECO:0000256" key="7">
    <source>
        <dbReference type="SAM" id="Phobius"/>
    </source>
</evidence>
<evidence type="ECO:0000256" key="4">
    <source>
        <dbReference type="ARBA" id="ARBA00022917"/>
    </source>
</evidence>
<dbReference type="PANTHER" id="PTHR42765:SF1">
    <property type="entry name" value="ISOLEUCINE--TRNA LIGASE, MITOCHONDRIAL"/>
    <property type="match status" value="1"/>
</dbReference>
<sequence>DRWAMSRLQTLTAKITSAYERFDFHEVYHLLRNFCVVDMSSFYLDILKDRLYTFKSDSKERRAAQWALNRILLTMTGLMNLSARYFVAWSKMTVRNINSTYIFFI</sequence>
<dbReference type="Gene3D" id="1.10.730.20">
    <property type="match status" value="1"/>
</dbReference>
<evidence type="ECO:0000313" key="10">
    <source>
        <dbReference type="Proteomes" id="UP000543224"/>
    </source>
</evidence>
<organism evidence="9 10">
    <name type="scientific">Candidatus Hakubella thermalkaliphila</name>
    <dbReference type="NCBI Taxonomy" id="2754717"/>
    <lineage>
        <taxon>Bacteria</taxon>
        <taxon>Bacillati</taxon>
        <taxon>Actinomycetota</taxon>
        <taxon>Actinomycetota incertae sedis</taxon>
        <taxon>Candidatus Hakubellales</taxon>
        <taxon>Candidatus Hakubellaceae</taxon>
        <taxon>Candidatus Hakubella</taxon>
    </lineage>
</organism>
<evidence type="ECO:0000256" key="6">
    <source>
        <dbReference type="ARBA" id="ARBA00048359"/>
    </source>
</evidence>
<keyword evidence="4" id="KW-0648">Protein biosynthesis</keyword>
<comment type="caution">
    <text evidence="9">The sequence shown here is derived from an EMBL/GenBank/DDBJ whole genome shotgun (WGS) entry which is preliminary data.</text>
</comment>
<evidence type="ECO:0000256" key="3">
    <source>
        <dbReference type="ARBA" id="ARBA00022840"/>
    </source>
</evidence>
<evidence type="ECO:0000313" key="9">
    <source>
        <dbReference type="EMBL" id="GFP26129.1"/>
    </source>
</evidence>
<dbReference type="GO" id="GO:0004822">
    <property type="term" value="F:isoleucine-tRNA ligase activity"/>
    <property type="evidence" value="ECO:0007669"/>
    <property type="project" value="UniProtKB-EC"/>
</dbReference>
<dbReference type="Proteomes" id="UP000543224">
    <property type="component" value="Unassembled WGS sequence"/>
</dbReference>